<dbReference type="RefSeq" id="WP_169641181.1">
    <property type="nucleotide sequence ID" value="NZ_CP048788.1"/>
</dbReference>
<name>A0A858SWD6_9RHOB</name>
<protein>
    <submittedName>
        <fullName evidence="1">Uncharacterized protein</fullName>
    </submittedName>
</protein>
<evidence type="ECO:0000313" key="1">
    <source>
        <dbReference type="EMBL" id="QJF51963.1"/>
    </source>
</evidence>
<gene>
    <name evidence="1" type="ORF">G3256_12705</name>
</gene>
<sequence length="292" mass="32049">MICSARFARVVTLKNGKQDLMKNQKFGFLGGAMLALCASQVHAQDTASGQIAQNRADGTSAANEEAINNGTNPTLLTTQAVIQFQYNEIDTNLDSDLLEFQYTQPIGDGNKAFRFTLPFGNSPFDNDLDIGDISITFVDVFYLTKQNGAAYTAELFLDTAARDDNGYGQFALETSVFYAFFLKSGAIFAPAWVQTFGLEGGNDDDEKLNQTTFDFYYVPKLPNPKYFMTFDPAIIHDWENDNTFGSLQVTLGMLTGKAFGGDSQVFVKPGVLFGGDAPADWSLQVGYKVLNF</sequence>
<accession>A0A858SWD6</accession>
<dbReference type="Proteomes" id="UP000503308">
    <property type="component" value="Chromosome"/>
</dbReference>
<keyword evidence="2" id="KW-1185">Reference proteome</keyword>
<evidence type="ECO:0000313" key="2">
    <source>
        <dbReference type="Proteomes" id="UP000503308"/>
    </source>
</evidence>
<dbReference type="KEGG" id="rpon:G3256_12705"/>
<proteinExistence type="predicted"/>
<reference evidence="1 2" key="1">
    <citation type="submission" date="2020-02" db="EMBL/GenBank/DDBJ databases">
        <title>Genome sequence of Roseobacter ponti.</title>
        <authorList>
            <person name="Hollensteiner J."/>
            <person name="Schneider D."/>
            <person name="Poehlein A."/>
            <person name="Daniel R."/>
        </authorList>
    </citation>
    <scope>NUCLEOTIDE SEQUENCE [LARGE SCALE GENOMIC DNA]</scope>
    <source>
        <strain evidence="1 2">DSM 106830</strain>
    </source>
</reference>
<dbReference type="EMBL" id="CP048788">
    <property type="protein sequence ID" value="QJF51963.1"/>
    <property type="molecule type" value="Genomic_DNA"/>
</dbReference>
<dbReference type="AlphaFoldDB" id="A0A858SWD6"/>
<organism evidence="1 2">
    <name type="scientific">Roseobacter ponti</name>
    <dbReference type="NCBI Taxonomy" id="1891787"/>
    <lineage>
        <taxon>Bacteria</taxon>
        <taxon>Pseudomonadati</taxon>
        <taxon>Pseudomonadota</taxon>
        <taxon>Alphaproteobacteria</taxon>
        <taxon>Rhodobacterales</taxon>
        <taxon>Roseobacteraceae</taxon>
        <taxon>Roseobacter</taxon>
    </lineage>
</organism>